<sequence length="43" mass="5137">MSRWQIYSEKDEKLAYQADEILGYGVADINHYSEMVNSQNYFE</sequence>
<dbReference type="AlphaFoldDB" id="A0A975T8V7"/>
<dbReference type="Proteomes" id="UP000683511">
    <property type="component" value="Chromosome"/>
</dbReference>
<reference evidence="1" key="1">
    <citation type="submission" date="2017-04" db="EMBL/GenBank/DDBJ databases">
        <title>Genome deletions in a multicellular cyanobacterial endosymbiont for morphological adaptation in marine diatoms.</title>
        <authorList>
            <person name="Wang Y."/>
            <person name="Gao H."/>
            <person name="Li R."/>
            <person name="Xu X."/>
        </authorList>
    </citation>
    <scope>NUCLEOTIDE SEQUENCE</scope>
    <source>
        <strain evidence="1">FACHB 800</strain>
    </source>
</reference>
<dbReference type="InterPro" id="IPR027310">
    <property type="entry name" value="Profilin_CS"/>
</dbReference>
<dbReference type="PROSITE" id="PS00414">
    <property type="entry name" value="PROFILIN"/>
    <property type="match status" value="1"/>
</dbReference>
<dbReference type="KEGG" id="rsin:B6N60_03012"/>
<dbReference type="GO" id="GO:0003779">
    <property type="term" value="F:actin binding"/>
    <property type="evidence" value="ECO:0007669"/>
    <property type="project" value="InterPro"/>
</dbReference>
<protein>
    <submittedName>
        <fullName evidence="1">Uncharacterized protein</fullName>
    </submittedName>
</protein>
<dbReference type="EMBL" id="CP021056">
    <property type="protein sequence ID" value="QXE24307.1"/>
    <property type="molecule type" value="Genomic_DNA"/>
</dbReference>
<organism evidence="1 2">
    <name type="scientific">Richelia sinica FACHB-800</name>
    <dbReference type="NCBI Taxonomy" id="1357546"/>
    <lineage>
        <taxon>Bacteria</taxon>
        <taxon>Bacillati</taxon>
        <taxon>Cyanobacteriota</taxon>
        <taxon>Cyanophyceae</taxon>
        <taxon>Nostocales</taxon>
        <taxon>Nostocaceae</taxon>
        <taxon>Richelia</taxon>
    </lineage>
</organism>
<gene>
    <name evidence="1" type="ORF">B6N60_03012</name>
</gene>
<proteinExistence type="predicted"/>
<keyword evidence="2" id="KW-1185">Reference proteome</keyword>
<name>A0A975T8V7_9NOST</name>
<accession>A0A975T8V7</accession>
<evidence type="ECO:0000313" key="2">
    <source>
        <dbReference type="Proteomes" id="UP000683511"/>
    </source>
</evidence>
<evidence type="ECO:0000313" key="1">
    <source>
        <dbReference type="EMBL" id="QXE24307.1"/>
    </source>
</evidence>